<evidence type="ECO:0000313" key="1">
    <source>
        <dbReference type="EMBL" id="TNN31453.1"/>
    </source>
</evidence>
<name>A0A4Z2ERQ0_9TELE</name>
<evidence type="ECO:0000313" key="2">
    <source>
        <dbReference type="Proteomes" id="UP000314294"/>
    </source>
</evidence>
<comment type="caution">
    <text evidence="1">The sequence shown here is derived from an EMBL/GenBank/DDBJ whole genome shotgun (WGS) entry which is preliminary data.</text>
</comment>
<dbReference type="Proteomes" id="UP000314294">
    <property type="component" value="Unassembled WGS sequence"/>
</dbReference>
<dbReference type="EMBL" id="SRLO01003460">
    <property type="protein sequence ID" value="TNN31453.1"/>
    <property type="molecule type" value="Genomic_DNA"/>
</dbReference>
<gene>
    <name evidence="1" type="ORF">EYF80_058395</name>
</gene>
<keyword evidence="2" id="KW-1185">Reference proteome</keyword>
<organism evidence="1 2">
    <name type="scientific">Liparis tanakae</name>
    <name type="common">Tanaka's snailfish</name>
    <dbReference type="NCBI Taxonomy" id="230148"/>
    <lineage>
        <taxon>Eukaryota</taxon>
        <taxon>Metazoa</taxon>
        <taxon>Chordata</taxon>
        <taxon>Craniata</taxon>
        <taxon>Vertebrata</taxon>
        <taxon>Euteleostomi</taxon>
        <taxon>Actinopterygii</taxon>
        <taxon>Neopterygii</taxon>
        <taxon>Teleostei</taxon>
        <taxon>Neoteleostei</taxon>
        <taxon>Acanthomorphata</taxon>
        <taxon>Eupercaria</taxon>
        <taxon>Perciformes</taxon>
        <taxon>Cottioidei</taxon>
        <taxon>Cottales</taxon>
        <taxon>Liparidae</taxon>
        <taxon>Liparis</taxon>
    </lineage>
</organism>
<reference evidence="1 2" key="1">
    <citation type="submission" date="2019-03" db="EMBL/GenBank/DDBJ databases">
        <title>First draft genome of Liparis tanakae, snailfish: a comprehensive survey of snailfish specific genes.</title>
        <authorList>
            <person name="Kim W."/>
            <person name="Song I."/>
            <person name="Jeong J.-H."/>
            <person name="Kim D."/>
            <person name="Kim S."/>
            <person name="Ryu S."/>
            <person name="Song J.Y."/>
            <person name="Lee S.K."/>
        </authorList>
    </citation>
    <scope>NUCLEOTIDE SEQUENCE [LARGE SCALE GENOMIC DNA]</scope>
    <source>
        <tissue evidence="1">Muscle</tissue>
    </source>
</reference>
<accession>A0A4Z2ERQ0</accession>
<protein>
    <submittedName>
        <fullName evidence="1">Uncharacterized protein</fullName>
    </submittedName>
</protein>
<dbReference type="AlphaFoldDB" id="A0A4Z2ERQ0"/>
<proteinExistence type="predicted"/>
<sequence>MPLWHSLKADLRHSCAAALPPTRHSALIRLPGGKRHLLARCNPTPRPLPEKTPTSSYYHYAPHGPRSLSHRYQKGASALPIWQRRPRSDRSPPRMLQVV</sequence>